<evidence type="ECO:0000313" key="3">
    <source>
        <dbReference type="EMBL" id="GMN23058.1"/>
    </source>
</evidence>
<sequence>GGREAVGDVFEPEGGAAVEGVRAAGLEEAVVVVVCVDEGDVEALRVEELGQFQHRVHVALCWERYANCVWLFLQGN</sequence>
<dbReference type="EMBL" id="BTGU01009349">
    <property type="protein sequence ID" value="GMN23058.1"/>
    <property type="molecule type" value="Genomic_DNA"/>
</dbReference>
<reference evidence="3" key="1">
    <citation type="submission" date="2023-07" db="EMBL/GenBank/DDBJ databases">
        <title>draft genome sequence of fig (Ficus carica).</title>
        <authorList>
            <person name="Takahashi T."/>
            <person name="Nishimura K."/>
        </authorList>
    </citation>
    <scope>NUCLEOTIDE SEQUENCE</scope>
</reference>
<feature type="non-terminal residue" evidence="3">
    <location>
        <position position="1"/>
    </location>
</feature>
<keyword evidence="5" id="KW-1185">Reference proteome</keyword>
<dbReference type="Proteomes" id="UP001187192">
    <property type="component" value="Unassembled WGS sequence"/>
</dbReference>
<dbReference type="EMBL" id="BTGU01009350">
    <property type="protein sequence ID" value="GMN23065.1"/>
    <property type="molecule type" value="Genomic_DNA"/>
</dbReference>
<gene>
    <name evidence="1" type="ORF">TIFTF001_051280</name>
    <name evidence="2" type="ORF">TIFTF001_051281</name>
    <name evidence="3" type="ORF">TIFTF001_051282</name>
    <name evidence="4" type="ORF">TIFTF001_051283</name>
</gene>
<name>A0AA87YU02_FICCA</name>
<comment type="caution">
    <text evidence="3">The sequence shown here is derived from an EMBL/GenBank/DDBJ whole genome shotgun (WGS) entry which is preliminary data.</text>
</comment>
<evidence type="ECO:0000313" key="4">
    <source>
        <dbReference type="EMBL" id="GMN23065.1"/>
    </source>
</evidence>
<organism evidence="3 5">
    <name type="scientific">Ficus carica</name>
    <name type="common">Common fig</name>
    <dbReference type="NCBI Taxonomy" id="3494"/>
    <lineage>
        <taxon>Eukaryota</taxon>
        <taxon>Viridiplantae</taxon>
        <taxon>Streptophyta</taxon>
        <taxon>Embryophyta</taxon>
        <taxon>Tracheophyta</taxon>
        <taxon>Spermatophyta</taxon>
        <taxon>Magnoliopsida</taxon>
        <taxon>eudicotyledons</taxon>
        <taxon>Gunneridae</taxon>
        <taxon>Pentapetalae</taxon>
        <taxon>rosids</taxon>
        <taxon>fabids</taxon>
        <taxon>Rosales</taxon>
        <taxon>Moraceae</taxon>
        <taxon>Ficeae</taxon>
        <taxon>Ficus</taxon>
    </lineage>
</organism>
<evidence type="ECO:0000313" key="1">
    <source>
        <dbReference type="EMBL" id="GMN23028.1"/>
    </source>
</evidence>
<evidence type="ECO:0000313" key="5">
    <source>
        <dbReference type="Proteomes" id="UP001187192"/>
    </source>
</evidence>
<accession>A0AA87YU02</accession>
<protein>
    <submittedName>
        <fullName evidence="3">Uncharacterized protein</fullName>
    </submittedName>
</protein>
<proteinExistence type="predicted"/>
<evidence type="ECO:0000313" key="2">
    <source>
        <dbReference type="EMBL" id="GMN23036.1"/>
    </source>
</evidence>
<dbReference type="AlphaFoldDB" id="A0AA87YU02"/>
<dbReference type="EMBL" id="BTGU01009346">
    <property type="protein sequence ID" value="GMN23036.1"/>
    <property type="molecule type" value="Genomic_DNA"/>
</dbReference>
<dbReference type="EMBL" id="BTGU01009345">
    <property type="protein sequence ID" value="GMN23028.1"/>
    <property type="molecule type" value="Genomic_DNA"/>
</dbReference>